<dbReference type="GO" id="GO:0006178">
    <property type="term" value="P:guanine salvage"/>
    <property type="evidence" value="ECO:0007669"/>
    <property type="project" value="TreeGrafter"/>
</dbReference>
<dbReference type="Pfam" id="PF00156">
    <property type="entry name" value="Pribosyltran"/>
    <property type="match status" value="1"/>
</dbReference>
<reference evidence="4 5" key="1">
    <citation type="submission" date="2018-10" db="EMBL/GenBank/DDBJ databases">
        <title>Genomic Encyclopedia of Type Strains, Phase IV (KMG-IV): sequencing the most valuable type-strain genomes for metagenomic binning, comparative biology and taxonomic classification.</title>
        <authorList>
            <person name="Goeker M."/>
        </authorList>
    </citation>
    <scope>NUCLEOTIDE SEQUENCE [LARGE SCALE GENOMIC DNA]</scope>
    <source>
        <strain evidence="4 5">DSM 12769</strain>
    </source>
</reference>
<dbReference type="PANTHER" id="PTHR43340">
    <property type="entry name" value="HYPOXANTHINE-GUANINE PHOSPHORIBOSYLTRANSFERASE"/>
    <property type="match status" value="1"/>
</dbReference>
<comment type="caution">
    <text evidence="4">The sequence shown here is derived from an EMBL/GenBank/DDBJ whole genome shotgun (WGS) entry which is preliminary data.</text>
</comment>
<name>A0A498C3P9_9GAMM</name>
<evidence type="ECO:0000313" key="5">
    <source>
        <dbReference type="Proteomes" id="UP000275461"/>
    </source>
</evidence>
<evidence type="ECO:0000256" key="1">
    <source>
        <dbReference type="ARBA" id="ARBA00048811"/>
    </source>
</evidence>
<keyword evidence="4" id="KW-0808">Transferase</keyword>
<dbReference type="SUPFAM" id="SSF53271">
    <property type="entry name" value="PRTase-like"/>
    <property type="match status" value="1"/>
</dbReference>
<comment type="catalytic activity">
    <reaction evidence="1">
        <text>GMP + diphosphate = guanine + 5-phospho-alpha-D-ribose 1-diphosphate</text>
        <dbReference type="Rhea" id="RHEA:25424"/>
        <dbReference type="ChEBI" id="CHEBI:16235"/>
        <dbReference type="ChEBI" id="CHEBI:33019"/>
        <dbReference type="ChEBI" id="CHEBI:58017"/>
        <dbReference type="ChEBI" id="CHEBI:58115"/>
        <dbReference type="EC" id="2.4.2.8"/>
    </reaction>
    <physiologicalReaction direction="right-to-left" evidence="1">
        <dbReference type="Rhea" id="RHEA:25426"/>
    </physiologicalReaction>
</comment>
<sequence length="198" mass="21265">MAWDEAEQVLAEADLIHDQAAVDRALDSLAGDITRRLDGCRPLILGVMIGGMVPAGMLLPRLGFPLQLDYVHATRYRGALTGQAELEWRAEPGTPVRDRVVLVVDDILDEGHTLAGIVEALRAQGAAEVLTAVLVNKLHGRKHPGLHADFVGLEVPDRYVFGLGMDYKGLCRNAPGIFAVRESAVAAASATTAEERNP</sequence>
<dbReference type="EMBL" id="RCDA01000001">
    <property type="protein sequence ID" value="RLK50295.1"/>
    <property type="molecule type" value="Genomic_DNA"/>
</dbReference>
<accession>A0A498C3P9</accession>
<dbReference type="GO" id="GO:0005829">
    <property type="term" value="C:cytosol"/>
    <property type="evidence" value="ECO:0007669"/>
    <property type="project" value="TreeGrafter"/>
</dbReference>
<dbReference type="Proteomes" id="UP000275461">
    <property type="component" value="Unassembled WGS sequence"/>
</dbReference>
<gene>
    <name evidence="4" type="ORF">DFR31_0188</name>
</gene>
<dbReference type="GO" id="GO:0004422">
    <property type="term" value="F:hypoxanthine phosphoribosyltransferase activity"/>
    <property type="evidence" value="ECO:0007669"/>
    <property type="project" value="TreeGrafter"/>
</dbReference>
<dbReference type="AlphaFoldDB" id="A0A498C3P9"/>
<dbReference type="GO" id="GO:0032263">
    <property type="term" value="P:GMP salvage"/>
    <property type="evidence" value="ECO:0007669"/>
    <property type="project" value="TreeGrafter"/>
</dbReference>
<proteinExistence type="predicted"/>
<evidence type="ECO:0000259" key="3">
    <source>
        <dbReference type="Pfam" id="PF00156"/>
    </source>
</evidence>
<protein>
    <submittedName>
        <fullName evidence="4">Hypoxanthine phosphoribosyltransferase</fullName>
    </submittedName>
</protein>
<dbReference type="PANTHER" id="PTHR43340:SF1">
    <property type="entry name" value="HYPOXANTHINE PHOSPHORIBOSYLTRANSFERASE"/>
    <property type="match status" value="1"/>
</dbReference>
<dbReference type="GO" id="GO:0000287">
    <property type="term" value="F:magnesium ion binding"/>
    <property type="evidence" value="ECO:0007669"/>
    <property type="project" value="TreeGrafter"/>
</dbReference>
<dbReference type="InterPro" id="IPR029057">
    <property type="entry name" value="PRTase-like"/>
</dbReference>
<dbReference type="OrthoDB" id="9802824at2"/>
<dbReference type="GO" id="GO:0032264">
    <property type="term" value="P:IMP salvage"/>
    <property type="evidence" value="ECO:0007669"/>
    <property type="project" value="TreeGrafter"/>
</dbReference>
<keyword evidence="4" id="KW-0328">Glycosyltransferase</keyword>
<dbReference type="GO" id="GO:0046100">
    <property type="term" value="P:hypoxanthine metabolic process"/>
    <property type="evidence" value="ECO:0007669"/>
    <property type="project" value="TreeGrafter"/>
</dbReference>
<dbReference type="RefSeq" id="WP_121440795.1">
    <property type="nucleotide sequence ID" value="NZ_RCDA01000001.1"/>
</dbReference>
<feature type="domain" description="Phosphoribosyltransferase" evidence="3">
    <location>
        <begin position="15"/>
        <end position="165"/>
    </location>
</feature>
<comment type="catalytic activity">
    <reaction evidence="2">
        <text>IMP + diphosphate = hypoxanthine + 5-phospho-alpha-D-ribose 1-diphosphate</text>
        <dbReference type="Rhea" id="RHEA:17973"/>
        <dbReference type="ChEBI" id="CHEBI:17368"/>
        <dbReference type="ChEBI" id="CHEBI:33019"/>
        <dbReference type="ChEBI" id="CHEBI:58017"/>
        <dbReference type="ChEBI" id="CHEBI:58053"/>
        <dbReference type="EC" id="2.4.2.8"/>
    </reaction>
    <physiologicalReaction direction="right-to-left" evidence="2">
        <dbReference type="Rhea" id="RHEA:17975"/>
    </physiologicalReaction>
</comment>
<organism evidence="4 5">
    <name type="scientific">Alkalispirillum mobile</name>
    <dbReference type="NCBI Taxonomy" id="85925"/>
    <lineage>
        <taxon>Bacteria</taxon>
        <taxon>Pseudomonadati</taxon>
        <taxon>Pseudomonadota</taxon>
        <taxon>Gammaproteobacteria</taxon>
        <taxon>Chromatiales</taxon>
        <taxon>Ectothiorhodospiraceae</taxon>
        <taxon>Alkalispirillum</taxon>
    </lineage>
</organism>
<dbReference type="InterPro" id="IPR000836">
    <property type="entry name" value="PRTase_dom"/>
</dbReference>
<evidence type="ECO:0000256" key="2">
    <source>
        <dbReference type="ARBA" id="ARBA00049402"/>
    </source>
</evidence>
<dbReference type="NCBIfam" id="NF006605">
    <property type="entry name" value="PRK09162.1"/>
    <property type="match status" value="1"/>
</dbReference>
<dbReference type="InterPro" id="IPR050408">
    <property type="entry name" value="HGPRT"/>
</dbReference>
<dbReference type="Gene3D" id="3.40.50.2020">
    <property type="match status" value="1"/>
</dbReference>
<keyword evidence="5" id="KW-1185">Reference proteome</keyword>
<dbReference type="CDD" id="cd06223">
    <property type="entry name" value="PRTases_typeI"/>
    <property type="match status" value="1"/>
</dbReference>
<evidence type="ECO:0000313" key="4">
    <source>
        <dbReference type="EMBL" id="RLK50295.1"/>
    </source>
</evidence>